<reference evidence="3 4" key="1">
    <citation type="submission" date="2018-07" db="EMBL/GenBank/DDBJ databases">
        <title>Genome sequence of Rhodococcus rhodnii ATCC 35071 from Rhodnius prolixus.</title>
        <authorList>
            <person name="Patel V."/>
            <person name="Vogel K.J."/>
        </authorList>
    </citation>
    <scope>NUCLEOTIDE SEQUENCE [LARGE SCALE GENOMIC DNA]</scope>
    <source>
        <strain evidence="3 4">ATCC 35071</strain>
    </source>
</reference>
<evidence type="ECO:0000256" key="2">
    <source>
        <dbReference type="SAM" id="Phobius"/>
    </source>
</evidence>
<keyword evidence="2" id="KW-0472">Membrane</keyword>
<feature type="compositionally biased region" description="Basic and acidic residues" evidence="1">
    <location>
        <begin position="326"/>
        <end position="342"/>
    </location>
</feature>
<evidence type="ECO:0000313" key="4">
    <source>
        <dbReference type="Proteomes" id="UP000471120"/>
    </source>
</evidence>
<keyword evidence="2" id="KW-1133">Transmembrane helix</keyword>
<keyword evidence="2" id="KW-0812">Transmembrane</keyword>
<feature type="compositionally biased region" description="Low complexity" evidence="1">
    <location>
        <begin position="206"/>
        <end position="308"/>
    </location>
</feature>
<dbReference type="EMBL" id="QRCM01000001">
    <property type="protein sequence ID" value="TXG90180.1"/>
    <property type="molecule type" value="Genomic_DNA"/>
</dbReference>
<evidence type="ECO:0000256" key="1">
    <source>
        <dbReference type="SAM" id="MobiDB-lite"/>
    </source>
</evidence>
<protein>
    <recommendedName>
        <fullName evidence="5">DUF5336 domain-containing protein</fullName>
    </recommendedName>
</protein>
<evidence type="ECO:0000313" key="3">
    <source>
        <dbReference type="EMBL" id="TXG90180.1"/>
    </source>
</evidence>
<dbReference type="Proteomes" id="UP000471120">
    <property type="component" value="Unassembled WGS sequence"/>
</dbReference>
<dbReference type="AlphaFoldDB" id="A0A6P2CE04"/>
<feature type="region of interest" description="Disordered" evidence="1">
    <location>
        <begin position="202"/>
        <end position="364"/>
    </location>
</feature>
<sequence length="364" mass="38034">MSFTPGAANQGSPAQPTPGQGSTQHRGADGRSGGVLADRGVDFWLVVATTVLGVVALFLGFAPYVQTQGAFGMAGGSGNVLELGNLGYGFTVLAGALAAMTLLREQRWMGAAGAAASVGFVVSLFSFFAMSEDLALAWGGVLLLVVGFVQTVVAVGATLIEADVLSAPRRATPPQQQGFSAPQYPTPGYAGYQPQAFAPTEAISTQPNPQDQGGAPPQQNPQPYSGQQYSGQSYSGQQYSGQQYEGQQYGNQQAHGGVPYQGQYGYAPQYQQPYPQGQPFPGYGQYQQPGYGQPQHAAGYQGYQQPGQQFPPNAGSASEPTQAAPRVDDDRPAHGGEPDRPSQESTDGDAGPRTQAFDPRADDK</sequence>
<feature type="compositionally biased region" description="Polar residues" evidence="1">
    <location>
        <begin position="1"/>
        <end position="25"/>
    </location>
</feature>
<proteinExistence type="predicted"/>
<organism evidence="3 4">
    <name type="scientific">Rhodococcus rhodnii</name>
    <dbReference type="NCBI Taxonomy" id="38312"/>
    <lineage>
        <taxon>Bacteria</taxon>
        <taxon>Bacillati</taxon>
        <taxon>Actinomycetota</taxon>
        <taxon>Actinomycetes</taxon>
        <taxon>Mycobacteriales</taxon>
        <taxon>Nocardiaceae</taxon>
        <taxon>Rhodococcus</taxon>
    </lineage>
</organism>
<dbReference type="InterPro" id="IPR035166">
    <property type="entry name" value="DUF5336"/>
</dbReference>
<gene>
    <name evidence="3" type="ORF">DW322_08040</name>
</gene>
<feature type="transmembrane region" description="Helical" evidence="2">
    <location>
        <begin position="136"/>
        <end position="160"/>
    </location>
</feature>
<dbReference type="RefSeq" id="WP_051111274.1">
    <property type="nucleotide sequence ID" value="NZ_QRCM01000001.1"/>
</dbReference>
<name>A0A6P2CE04_9NOCA</name>
<feature type="region of interest" description="Disordered" evidence="1">
    <location>
        <begin position="1"/>
        <end position="31"/>
    </location>
</feature>
<comment type="caution">
    <text evidence="3">The sequence shown here is derived from an EMBL/GenBank/DDBJ whole genome shotgun (WGS) entry which is preliminary data.</text>
</comment>
<accession>A0A6P2CE04</accession>
<feature type="transmembrane region" description="Helical" evidence="2">
    <location>
        <begin position="85"/>
        <end position="103"/>
    </location>
</feature>
<feature type="transmembrane region" description="Helical" evidence="2">
    <location>
        <begin position="110"/>
        <end position="130"/>
    </location>
</feature>
<feature type="transmembrane region" description="Helical" evidence="2">
    <location>
        <begin position="43"/>
        <end position="65"/>
    </location>
</feature>
<evidence type="ECO:0008006" key="5">
    <source>
        <dbReference type="Google" id="ProtNLM"/>
    </source>
</evidence>
<dbReference type="Pfam" id="PF17270">
    <property type="entry name" value="DUF5336"/>
    <property type="match status" value="1"/>
</dbReference>